<accession>A0AAD7B8R2</accession>
<dbReference type="Proteomes" id="UP001221142">
    <property type="component" value="Unassembled WGS sequence"/>
</dbReference>
<protein>
    <submittedName>
        <fullName evidence="1">Uncharacterized protein</fullName>
    </submittedName>
</protein>
<dbReference type="EMBL" id="JARKIF010000027">
    <property type="protein sequence ID" value="KAJ7613998.1"/>
    <property type="molecule type" value="Genomic_DNA"/>
</dbReference>
<comment type="caution">
    <text evidence="1">The sequence shown here is derived from an EMBL/GenBank/DDBJ whole genome shotgun (WGS) entry which is preliminary data.</text>
</comment>
<proteinExistence type="predicted"/>
<sequence>MWVGCKNRFYSGRVQLHASSSEPESKRLRASSPSLPLDADMVSSLPALPELVWNASIFPQQLVLPWSQLSLCELRRVQISDVHWILSFLPPTSRVTAIGIVGSGFHPAKESQIRSLKLEHSSLVLVALIAPILRKLDMNERLVDQDAHFIRSFMNSPRSACHLEHLRIRPGINLWFWFKMLESPYARDISRLDISCRDPEELLAALAKGNLVPSLRTLAIRGTGTGNANIPMPRTFLAARNPTVRIESFKRWEWDFPQRDDPQDGLDVVFLE</sequence>
<reference evidence="1" key="1">
    <citation type="submission" date="2023-03" db="EMBL/GenBank/DDBJ databases">
        <title>Massive genome expansion in bonnet fungi (Mycena s.s.) driven by repeated elements and novel gene families across ecological guilds.</title>
        <authorList>
            <consortium name="Lawrence Berkeley National Laboratory"/>
            <person name="Harder C.B."/>
            <person name="Miyauchi S."/>
            <person name="Viragh M."/>
            <person name="Kuo A."/>
            <person name="Thoen E."/>
            <person name="Andreopoulos B."/>
            <person name="Lu D."/>
            <person name="Skrede I."/>
            <person name="Drula E."/>
            <person name="Henrissat B."/>
            <person name="Morin E."/>
            <person name="Kohler A."/>
            <person name="Barry K."/>
            <person name="LaButti K."/>
            <person name="Morin E."/>
            <person name="Salamov A."/>
            <person name="Lipzen A."/>
            <person name="Mereny Z."/>
            <person name="Hegedus B."/>
            <person name="Baldrian P."/>
            <person name="Stursova M."/>
            <person name="Weitz H."/>
            <person name="Taylor A."/>
            <person name="Grigoriev I.V."/>
            <person name="Nagy L.G."/>
            <person name="Martin F."/>
            <person name="Kauserud H."/>
        </authorList>
    </citation>
    <scope>NUCLEOTIDE SEQUENCE</scope>
    <source>
        <strain evidence="1">9284</strain>
    </source>
</reference>
<name>A0AAD7B8R2_9AGAR</name>
<gene>
    <name evidence="1" type="ORF">FB45DRAFT_874173</name>
</gene>
<dbReference type="AlphaFoldDB" id="A0AAD7B8R2"/>
<evidence type="ECO:0000313" key="2">
    <source>
        <dbReference type="Proteomes" id="UP001221142"/>
    </source>
</evidence>
<evidence type="ECO:0000313" key="1">
    <source>
        <dbReference type="EMBL" id="KAJ7613998.1"/>
    </source>
</evidence>
<organism evidence="1 2">
    <name type="scientific">Roridomyces roridus</name>
    <dbReference type="NCBI Taxonomy" id="1738132"/>
    <lineage>
        <taxon>Eukaryota</taxon>
        <taxon>Fungi</taxon>
        <taxon>Dikarya</taxon>
        <taxon>Basidiomycota</taxon>
        <taxon>Agaricomycotina</taxon>
        <taxon>Agaricomycetes</taxon>
        <taxon>Agaricomycetidae</taxon>
        <taxon>Agaricales</taxon>
        <taxon>Marasmiineae</taxon>
        <taxon>Mycenaceae</taxon>
        <taxon>Roridomyces</taxon>
    </lineage>
</organism>
<keyword evidence="2" id="KW-1185">Reference proteome</keyword>